<keyword evidence="1" id="KW-0472">Membrane</keyword>
<evidence type="ECO:0000313" key="3">
    <source>
        <dbReference type="Proteomes" id="UP000067523"/>
    </source>
</evidence>
<sequence length="221" mass="25802">MSILDWIFIGLFSFAILFFLFSILLLFSLFSTKKKIRFLSGIRKKNKRKRIKLKRERRRLEGVYKRQLINVIVLLVLAFICGGGSFYSRYYQANSLSERDSDAIVQGYYLIEQIDLQLKEAENNDNKTKIANNIKELSGRLSSYGNRLANQRLTVEGQGILNKQFKIMMELGINLAAQQEDFLKNPEKMSEFNEDLEKAKLQQKKVFEHFNINEAALKKKN</sequence>
<keyword evidence="1" id="KW-1133">Transmembrane helix</keyword>
<dbReference type="AlphaFoldDB" id="A0A0U2MVE6"/>
<keyword evidence="1" id="KW-0812">Transmembrane</keyword>
<dbReference type="STRING" id="118060.ATZ35_03850"/>
<evidence type="ECO:0000313" key="2">
    <source>
        <dbReference type="EMBL" id="ALS36323.1"/>
    </source>
</evidence>
<dbReference type="RefSeq" id="WP_208929575.1">
    <property type="nucleotide sequence ID" value="NZ_CP013655.1"/>
</dbReference>
<gene>
    <name evidence="2" type="ORF">ATZ35_03850</name>
</gene>
<feature type="transmembrane region" description="Helical" evidence="1">
    <location>
        <begin position="6"/>
        <end position="30"/>
    </location>
</feature>
<organism evidence="2 3">
    <name type="scientific">Enterococcus rotai</name>
    <dbReference type="NCBI Taxonomy" id="118060"/>
    <lineage>
        <taxon>Bacteria</taxon>
        <taxon>Bacillati</taxon>
        <taxon>Bacillota</taxon>
        <taxon>Bacilli</taxon>
        <taxon>Lactobacillales</taxon>
        <taxon>Enterococcaceae</taxon>
        <taxon>Enterococcus</taxon>
    </lineage>
</organism>
<reference evidence="3" key="1">
    <citation type="submission" date="2015-12" db="EMBL/GenBank/DDBJ databases">
        <authorList>
            <person name="Lauer A."/>
            <person name="Humrighouse B."/>
            <person name="Loparev V."/>
            <person name="Shewmaker P.L."/>
            <person name="Whitney A.M."/>
            <person name="McLaughlin R.W."/>
        </authorList>
    </citation>
    <scope>NUCLEOTIDE SEQUENCE [LARGE SCALE GENOMIC DNA]</scope>
    <source>
        <strain evidence="3">LMG 26678</strain>
    </source>
</reference>
<accession>A0A0U2MVE6</accession>
<evidence type="ECO:0000256" key="1">
    <source>
        <dbReference type="SAM" id="Phobius"/>
    </source>
</evidence>
<protein>
    <submittedName>
        <fullName evidence="2">Uncharacterized protein</fullName>
    </submittedName>
</protein>
<feature type="transmembrane region" description="Helical" evidence="1">
    <location>
        <begin position="68"/>
        <end position="87"/>
    </location>
</feature>
<dbReference type="KEGG" id="erx:ATZ35_03850"/>
<proteinExistence type="predicted"/>
<dbReference type="EMBL" id="CP013655">
    <property type="protein sequence ID" value="ALS36323.1"/>
    <property type="molecule type" value="Genomic_DNA"/>
</dbReference>
<name>A0A0U2MVE6_9ENTE</name>
<dbReference type="Proteomes" id="UP000067523">
    <property type="component" value="Chromosome"/>
</dbReference>
<keyword evidence="3" id="KW-1185">Reference proteome</keyword>